<dbReference type="PANTHER" id="PTHR12110:SF41">
    <property type="entry name" value="INOSOSE DEHYDRATASE"/>
    <property type="match status" value="1"/>
</dbReference>
<evidence type="ECO:0000259" key="2">
    <source>
        <dbReference type="Pfam" id="PF01261"/>
    </source>
</evidence>
<evidence type="ECO:0000313" key="3">
    <source>
        <dbReference type="EMBL" id="AOW19801.1"/>
    </source>
</evidence>
<dbReference type="AlphaFoldDB" id="A0A1D8P5H2"/>
<gene>
    <name evidence="3" type="ORF">LPB138_03475</name>
</gene>
<dbReference type="EMBL" id="CP017478">
    <property type="protein sequence ID" value="AOW19801.1"/>
    <property type="molecule type" value="Genomic_DNA"/>
</dbReference>
<dbReference type="InterPro" id="IPR013022">
    <property type="entry name" value="Xyl_isomerase-like_TIM-brl"/>
</dbReference>
<dbReference type="Gene3D" id="3.20.20.150">
    <property type="entry name" value="Divalent-metal-dependent TIM barrel enzymes"/>
    <property type="match status" value="1"/>
</dbReference>
<name>A0A1D8P5H2_9FLAO</name>
<sequence>MKYVFKILFAIVLLVLVSSCKNSVPDKSGGLALYTLRDEMSKNPKEILKKVSDIGYKYIEAAGYDNGKFYGMAPEEFKSYVLELGLTPLSTHQSMVTLENADEMIAQVKAAGFTYFVIPIPPMGHFKFDSETRSMSMSEDIELVTNIINVIGKKCHDVGLELLYHNHDFEFKKNVNGITPIDYFLNNTNPEYVNFQMDLYWVTKAGVDPVSYFKKYPGRFKAWHVKDMDDQGRFAPVGTGTIDFDRIFENKELAGMKYFFVEQDKTFDDLKPLDAVKISHEGLKNIQTK</sequence>
<feature type="chain" id="PRO_5009110769" evidence="1">
    <location>
        <begin position="24"/>
        <end position="289"/>
    </location>
</feature>
<keyword evidence="3" id="KW-0413">Isomerase</keyword>
<dbReference type="GO" id="GO:0016853">
    <property type="term" value="F:isomerase activity"/>
    <property type="evidence" value="ECO:0007669"/>
    <property type="project" value="UniProtKB-KW"/>
</dbReference>
<dbReference type="RefSeq" id="WP_070235940.1">
    <property type="nucleotide sequence ID" value="NZ_CP017478.1"/>
</dbReference>
<evidence type="ECO:0000256" key="1">
    <source>
        <dbReference type="SAM" id="SignalP"/>
    </source>
</evidence>
<dbReference type="Pfam" id="PF01261">
    <property type="entry name" value="AP_endonuc_2"/>
    <property type="match status" value="1"/>
</dbReference>
<dbReference type="SUPFAM" id="SSF51658">
    <property type="entry name" value="Xylose isomerase-like"/>
    <property type="match status" value="1"/>
</dbReference>
<dbReference type="InterPro" id="IPR050312">
    <property type="entry name" value="IolE/XylAMocC-like"/>
</dbReference>
<dbReference type="PANTHER" id="PTHR12110">
    <property type="entry name" value="HYDROXYPYRUVATE ISOMERASE"/>
    <property type="match status" value="1"/>
</dbReference>
<feature type="signal peptide" evidence="1">
    <location>
        <begin position="1"/>
        <end position="23"/>
    </location>
</feature>
<accession>A0A1D8P5H2</accession>
<dbReference type="OrthoDB" id="9798407at2"/>
<reference evidence="3 4" key="1">
    <citation type="submission" date="2016-10" db="EMBL/GenBank/DDBJ databases">
        <title>Lutibacter sp. LPB0138, isolated from marine gastropod.</title>
        <authorList>
            <person name="Kim E."/>
            <person name="Yi H."/>
        </authorList>
    </citation>
    <scope>NUCLEOTIDE SEQUENCE [LARGE SCALE GENOMIC DNA]</scope>
    <source>
        <strain evidence="3 4">LPB0138</strain>
    </source>
</reference>
<keyword evidence="1" id="KW-0732">Signal</keyword>
<dbReference type="KEGG" id="lul:LPB138_03475"/>
<dbReference type="PROSITE" id="PS51257">
    <property type="entry name" value="PROKAR_LIPOPROTEIN"/>
    <property type="match status" value="1"/>
</dbReference>
<organism evidence="3 4">
    <name type="scientific">Urechidicola croceus</name>
    <dbReference type="NCBI Taxonomy" id="1850246"/>
    <lineage>
        <taxon>Bacteria</taxon>
        <taxon>Pseudomonadati</taxon>
        <taxon>Bacteroidota</taxon>
        <taxon>Flavobacteriia</taxon>
        <taxon>Flavobacteriales</taxon>
        <taxon>Flavobacteriaceae</taxon>
        <taxon>Urechidicola</taxon>
    </lineage>
</organism>
<dbReference type="STRING" id="1850246.LPB138_03475"/>
<feature type="domain" description="Xylose isomerase-like TIM barrel" evidence="2">
    <location>
        <begin position="49"/>
        <end position="249"/>
    </location>
</feature>
<proteinExistence type="predicted"/>
<protein>
    <submittedName>
        <fullName evidence="3">Sugar phosphate isomerase</fullName>
    </submittedName>
</protein>
<dbReference type="Proteomes" id="UP000176050">
    <property type="component" value="Chromosome"/>
</dbReference>
<evidence type="ECO:0000313" key="4">
    <source>
        <dbReference type="Proteomes" id="UP000176050"/>
    </source>
</evidence>
<keyword evidence="4" id="KW-1185">Reference proteome</keyword>
<dbReference type="InterPro" id="IPR036237">
    <property type="entry name" value="Xyl_isomerase-like_sf"/>
</dbReference>